<keyword evidence="6" id="KW-0472">Membrane</keyword>
<feature type="signal peptide" evidence="8">
    <location>
        <begin position="1"/>
        <end position="26"/>
    </location>
</feature>
<evidence type="ECO:0000313" key="9">
    <source>
        <dbReference type="EMBL" id="MFC3615652.1"/>
    </source>
</evidence>
<evidence type="ECO:0000256" key="2">
    <source>
        <dbReference type="ARBA" id="ARBA00007613"/>
    </source>
</evidence>
<evidence type="ECO:0000256" key="8">
    <source>
        <dbReference type="SAM" id="SignalP"/>
    </source>
</evidence>
<dbReference type="Gene3D" id="1.20.1600.10">
    <property type="entry name" value="Outer membrane efflux proteins (OEP)"/>
    <property type="match status" value="1"/>
</dbReference>
<dbReference type="RefSeq" id="WP_386736920.1">
    <property type="nucleotide sequence ID" value="NZ_JBHRXI010000017.1"/>
</dbReference>
<keyword evidence="5" id="KW-0812">Transmembrane</keyword>
<dbReference type="Proteomes" id="UP001595629">
    <property type="component" value="Unassembled WGS sequence"/>
</dbReference>
<dbReference type="PANTHER" id="PTHR30026">
    <property type="entry name" value="OUTER MEMBRANE PROTEIN TOLC"/>
    <property type="match status" value="1"/>
</dbReference>
<evidence type="ECO:0000313" key="10">
    <source>
        <dbReference type="Proteomes" id="UP001595629"/>
    </source>
</evidence>
<reference evidence="10" key="1">
    <citation type="journal article" date="2019" name="Int. J. Syst. Evol. Microbiol.">
        <title>The Global Catalogue of Microorganisms (GCM) 10K type strain sequencing project: providing services to taxonomists for standard genome sequencing and annotation.</title>
        <authorList>
            <consortium name="The Broad Institute Genomics Platform"/>
            <consortium name="The Broad Institute Genome Sequencing Center for Infectious Disease"/>
            <person name="Wu L."/>
            <person name="Ma J."/>
        </authorList>
    </citation>
    <scope>NUCLEOTIDE SEQUENCE [LARGE SCALE GENOMIC DNA]</scope>
    <source>
        <strain evidence="10">KCTC 42911</strain>
    </source>
</reference>
<comment type="similarity">
    <text evidence="2">Belongs to the outer membrane factor (OMF) (TC 1.B.17) family.</text>
</comment>
<keyword evidence="8" id="KW-0732">Signal</keyword>
<organism evidence="9 10">
    <name type="scientific">Lutimaribacter marinistellae</name>
    <dbReference type="NCBI Taxonomy" id="1820329"/>
    <lineage>
        <taxon>Bacteria</taxon>
        <taxon>Pseudomonadati</taxon>
        <taxon>Pseudomonadota</taxon>
        <taxon>Alphaproteobacteria</taxon>
        <taxon>Rhodobacterales</taxon>
        <taxon>Roseobacteraceae</taxon>
        <taxon>Lutimaribacter</taxon>
    </lineage>
</organism>
<keyword evidence="4" id="KW-1134">Transmembrane beta strand</keyword>
<name>A0ABV7TJ64_9RHOB</name>
<evidence type="ECO:0000256" key="1">
    <source>
        <dbReference type="ARBA" id="ARBA00004442"/>
    </source>
</evidence>
<evidence type="ECO:0000256" key="6">
    <source>
        <dbReference type="ARBA" id="ARBA00023136"/>
    </source>
</evidence>
<dbReference type="EMBL" id="JBHRXI010000017">
    <property type="protein sequence ID" value="MFC3615652.1"/>
    <property type="molecule type" value="Genomic_DNA"/>
</dbReference>
<evidence type="ECO:0000256" key="3">
    <source>
        <dbReference type="ARBA" id="ARBA00022448"/>
    </source>
</evidence>
<gene>
    <name evidence="9" type="ORF">ACFORG_18005</name>
</gene>
<proteinExistence type="inferred from homology"/>
<evidence type="ECO:0000256" key="4">
    <source>
        <dbReference type="ARBA" id="ARBA00022452"/>
    </source>
</evidence>
<protein>
    <submittedName>
        <fullName evidence="9">TolC family outer membrane protein</fullName>
    </submittedName>
</protein>
<evidence type="ECO:0000256" key="7">
    <source>
        <dbReference type="ARBA" id="ARBA00023237"/>
    </source>
</evidence>
<dbReference type="PANTHER" id="PTHR30026:SF22">
    <property type="entry name" value="OUTER MEMBRANE EFFLUX PROTEIN"/>
    <property type="match status" value="1"/>
</dbReference>
<accession>A0ABV7TJ64</accession>
<dbReference type="Pfam" id="PF02321">
    <property type="entry name" value="OEP"/>
    <property type="match status" value="2"/>
</dbReference>
<keyword evidence="3" id="KW-0813">Transport</keyword>
<sequence length="468" mass="50386">MSRRLAKAAVLSFALFATGLGGNQAAADNLADALVGAYNTSGLLEQNRALLRAADEDVAIAVSALRPIIDWTTRIQQSFNRARTGALVTDTDTATFFSGLTFRQLLYDGGAAVLAKQAAQETVLATRQALIDIEQQVLFRAVTAYLRVLLQEQTVELRQNNVRVLGEELRASNDRFEVGEVTRTDVALSESRLALARANLSTARGDLTSAQAEYVNAVGRAPGRTAGEPRLPPLPSSLDAAVALAVRNHPQILGAQHDVRAAELTVEQQRRNLGPSVQLQADVGVTENYGNANYNHSASAGVVFSQNIYAGGRLAALVRRSMAVRDAAKANLINVQKNVIQGVNDAYVRYQTATASLTASNERVRAAQVAFEGIREEATLGARTTLDVLTAEQDLLDAQLALVQDRIERSLAAYQLLSAQGVLTAEHLGLAVQIYDPTLYYNLVKDAPAVVSQRSKDLDRVMKALGKR</sequence>
<feature type="chain" id="PRO_5046280039" evidence="8">
    <location>
        <begin position="27"/>
        <end position="468"/>
    </location>
</feature>
<keyword evidence="7" id="KW-0998">Cell outer membrane</keyword>
<dbReference type="InterPro" id="IPR010130">
    <property type="entry name" value="T1SS_OMP_TolC"/>
</dbReference>
<evidence type="ECO:0000256" key="5">
    <source>
        <dbReference type="ARBA" id="ARBA00022692"/>
    </source>
</evidence>
<dbReference type="SUPFAM" id="SSF56954">
    <property type="entry name" value="Outer membrane efflux proteins (OEP)"/>
    <property type="match status" value="1"/>
</dbReference>
<comment type="caution">
    <text evidence="9">The sequence shown here is derived from an EMBL/GenBank/DDBJ whole genome shotgun (WGS) entry which is preliminary data.</text>
</comment>
<keyword evidence="10" id="KW-1185">Reference proteome</keyword>
<dbReference type="InterPro" id="IPR051906">
    <property type="entry name" value="TolC-like"/>
</dbReference>
<comment type="subcellular location">
    <subcellularLocation>
        <location evidence="1">Cell outer membrane</location>
    </subcellularLocation>
</comment>
<dbReference type="InterPro" id="IPR003423">
    <property type="entry name" value="OMP_efflux"/>
</dbReference>
<dbReference type="NCBIfam" id="TIGR01844">
    <property type="entry name" value="type_I_sec_TolC"/>
    <property type="match status" value="1"/>
</dbReference>